<evidence type="ECO:0008006" key="4">
    <source>
        <dbReference type="Google" id="ProtNLM"/>
    </source>
</evidence>
<comment type="caution">
    <text evidence="2">The sequence shown here is derived from an EMBL/GenBank/DDBJ whole genome shotgun (WGS) entry which is preliminary data.</text>
</comment>
<proteinExistence type="predicted"/>
<dbReference type="EMBL" id="JAUZMY010000039">
    <property type="protein sequence ID" value="MEE2041022.1"/>
    <property type="molecule type" value="Genomic_DNA"/>
</dbReference>
<feature type="region of interest" description="Disordered" evidence="1">
    <location>
        <begin position="35"/>
        <end position="57"/>
    </location>
</feature>
<reference evidence="2 3" key="1">
    <citation type="submission" date="2023-08" db="EMBL/GenBank/DDBJ databases">
        <authorList>
            <person name="Girao M."/>
            <person name="Carvalho M.F."/>
        </authorList>
    </citation>
    <scope>NUCLEOTIDE SEQUENCE [LARGE SCALE GENOMIC DNA]</scope>
    <source>
        <strain evidence="2 3">CT-R113</strain>
    </source>
</reference>
<dbReference type="Proteomes" id="UP001356095">
    <property type="component" value="Unassembled WGS sequence"/>
</dbReference>
<name>A0ABU7KHE0_9ACTN</name>
<evidence type="ECO:0000313" key="2">
    <source>
        <dbReference type="EMBL" id="MEE2041022.1"/>
    </source>
</evidence>
<gene>
    <name evidence="2" type="ORF">Q8791_27750</name>
</gene>
<accession>A0ABU7KHE0</accession>
<organism evidence="2 3">
    <name type="scientific">Nocardiopsis codii</name>
    <dbReference type="NCBI Taxonomy" id="3065942"/>
    <lineage>
        <taxon>Bacteria</taxon>
        <taxon>Bacillati</taxon>
        <taxon>Actinomycetota</taxon>
        <taxon>Actinomycetes</taxon>
        <taxon>Streptosporangiales</taxon>
        <taxon>Nocardiopsidaceae</taxon>
        <taxon>Nocardiopsis</taxon>
    </lineage>
</organism>
<evidence type="ECO:0000256" key="1">
    <source>
        <dbReference type="SAM" id="MobiDB-lite"/>
    </source>
</evidence>
<protein>
    <recommendedName>
        <fullName evidence="4">DUF4352 domain-containing protein</fullName>
    </recommendedName>
</protein>
<sequence length="186" mass="19633">MSHSPSSGLPGLVRNTAVTVAVLVGCACSPSQEEQNAAVAEPEPSASASETPSRFTELTPDATTRAQLDEGLSVAVQNFERTHDARGNPALVFDVTLTNTTGQEFDSSRVAVHAFHGPESEEGSPAIMEFDDNGAGRSAYFEQLIPDGQEETVTYGFVVDADHEELMVLVAPEGIDPVFLSGLLPT</sequence>
<keyword evidence="3" id="KW-1185">Reference proteome</keyword>
<dbReference type="RefSeq" id="WP_330094786.1">
    <property type="nucleotide sequence ID" value="NZ_JAUZMY010000039.1"/>
</dbReference>
<feature type="compositionally biased region" description="Low complexity" evidence="1">
    <location>
        <begin position="37"/>
        <end position="53"/>
    </location>
</feature>
<evidence type="ECO:0000313" key="3">
    <source>
        <dbReference type="Proteomes" id="UP001356095"/>
    </source>
</evidence>